<dbReference type="Gene3D" id="3.40.366.10">
    <property type="entry name" value="Malonyl-Coenzyme A Acyl Carrier Protein, domain 2"/>
    <property type="match status" value="1"/>
</dbReference>
<dbReference type="PANTHER" id="PTHR43775:SF51">
    <property type="entry name" value="INACTIVE PHENOLPHTHIOCEROL SYNTHESIS POLYKETIDE SYNTHASE TYPE I PKS1-RELATED"/>
    <property type="match status" value="1"/>
</dbReference>
<dbReference type="Pfam" id="PF02801">
    <property type="entry name" value="Ketoacyl-synt_C"/>
    <property type="match status" value="1"/>
</dbReference>
<evidence type="ECO:0000256" key="2">
    <source>
        <dbReference type="ARBA" id="ARBA00022450"/>
    </source>
</evidence>
<dbReference type="RefSeq" id="WP_085234252.1">
    <property type="nucleotide sequence ID" value="NZ_AP022613.1"/>
</dbReference>
<dbReference type="SUPFAM" id="SSF55048">
    <property type="entry name" value="Probable ACP-binding domain of malonyl-CoA ACP transacylase"/>
    <property type="match status" value="1"/>
</dbReference>
<accession>A0A1X1T3L5</accession>
<dbReference type="InterPro" id="IPR016036">
    <property type="entry name" value="Malonyl_transacylase_ACP-bd"/>
</dbReference>
<proteinExistence type="predicted"/>
<dbReference type="InterPro" id="IPR016039">
    <property type="entry name" value="Thiolase-like"/>
</dbReference>
<dbReference type="SMART" id="SM00823">
    <property type="entry name" value="PKS_PP"/>
    <property type="match status" value="1"/>
</dbReference>
<dbReference type="SMART" id="SM00827">
    <property type="entry name" value="PKS_AT"/>
    <property type="match status" value="1"/>
</dbReference>
<dbReference type="InterPro" id="IPR032821">
    <property type="entry name" value="PKS_assoc"/>
</dbReference>
<evidence type="ECO:0000256" key="4">
    <source>
        <dbReference type="ARBA" id="ARBA00022679"/>
    </source>
</evidence>
<evidence type="ECO:0000256" key="7">
    <source>
        <dbReference type="ARBA" id="ARBA00023315"/>
    </source>
</evidence>
<dbReference type="GO" id="GO:0004312">
    <property type="term" value="F:fatty acid synthase activity"/>
    <property type="evidence" value="ECO:0007669"/>
    <property type="project" value="TreeGrafter"/>
</dbReference>
<dbReference type="InterPro" id="IPR050091">
    <property type="entry name" value="PKS_NRPS_Biosynth_Enz"/>
</dbReference>
<dbReference type="Gene3D" id="1.10.1200.10">
    <property type="entry name" value="ACP-like"/>
    <property type="match status" value="1"/>
</dbReference>
<dbReference type="SUPFAM" id="SSF47336">
    <property type="entry name" value="ACP-like"/>
    <property type="match status" value="1"/>
</dbReference>
<dbReference type="AlphaFoldDB" id="A0A1X1T3L5"/>
<dbReference type="EMBL" id="AP022613">
    <property type="protein sequence ID" value="BBZ39355.1"/>
    <property type="molecule type" value="Genomic_DNA"/>
</dbReference>
<dbReference type="OrthoDB" id="9778690at2"/>
<dbReference type="PROSITE" id="PS50075">
    <property type="entry name" value="CARRIER"/>
    <property type="match status" value="1"/>
</dbReference>
<keyword evidence="5" id="KW-0276">Fatty acid metabolism</keyword>
<evidence type="ECO:0000313" key="8">
    <source>
        <dbReference type="EMBL" id="BBZ39355.1"/>
    </source>
</evidence>
<keyword evidence="7" id="KW-0012">Acyltransferase</keyword>
<protein>
    <submittedName>
        <fullName evidence="8">Polyketide synthase</fullName>
    </submittedName>
</protein>
<evidence type="ECO:0000256" key="6">
    <source>
        <dbReference type="ARBA" id="ARBA00023098"/>
    </source>
</evidence>
<dbReference type="InterPro" id="IPR014043">
    <property type="entry name" value="Acyl_transferase_dom"/>
</dbReference>
<dbReference type="InterPro" id="IPR014030">
    <property type="entry name" value="Ketoacyl_synth_N"/>
</dbReference>
<dbReference type="PANTHER" id="PTHR43775">
    <property type="entry name" value="FATTY ACID SYNTHASE"/>
    <property type="match status" value="1"/>
</dbReference>
<dbReference type="Gene3D" id="3.30.70.3290">
    <property type="match status" value="1"/>
</dbReference>
<dbReference type="InterPro" id="IPR014031">
    <property type="entry name" value="Ketoacyl_synth_C"/>
</dbReference>
<dbReference type="Pfam" id="PF00698">
    <property type="entry name" value="Acyl_transf_1"/>
    <property type="match status" value="1"/>
</dbReference>
<dbReference type="STRING" id="44010.AWC00_18760"/>
<dbReference type="SMART" id="SM00825">
    <property type="entry name" value="PKS_KS"/>
    <property type="match status" value="1"/>
</dbReference>
<evidence type="ECO:0000256" key="1">
    <source>
        <dbReference type="ARBA" id="ARBA00005189"/>
    </source>
</evidence>
<comment type="pathway">
    <text evidence="1">Lipid metabolism.</text>
</comment>
<dbReference type="CDD" id="cd00833">
    <property type="entry name" value="PKS"/>
    <property type="match status" value="1"/>
</dbReference>
<dbReference type="Pfam" id="PF00550">
    <property type="entry name" value="PP-binding"/>
    <property type="match status" value="1"/>
</dbReference>
<dbReference type="GO" id="GO:0031177">
    <property type="term" value="F:phosphopantetheine binding"/>
    <property type="evidence" value="ECO:0007669"/>
    <property type="project" value="InterPro"/>
</dbReference>
<dbReference type="PROSITE" id="PS00012">
    <property type="entry name" value="PHOSPHOPANTETHEINE"/>
    <property type="match status" value="1"/>
</dbReference>
<dbReference type="GO" id="GO:0006633">
    <property type="term" value="P:fatty acid biosynthetic process"/>
    <property type="evidence" value="ECO:0007669"/>
    <property type="project" value="TreeGrafter"/>
</dbReference>
<dbReference type="InterPro" id="IPR020841">
    <property type="entry name" value="PKS_Beta-ketoAc_synthase_dom"/>
</dbReference>
<dbReference type="InterPro" id="IPR006162">
    <property type="entry name" value="Ppantetheine_attach_site"/>
</dbReference>
<name>A0A1X1T3L5_9MYCO</name>
<dbReference type="SMART" id="SM01294">
    <property type="entry name" value="PKS_PP_betabranch"/>
    <property type="match status" value="1"/>
</dbReference>
<evidence type="ECO:0000256" key="5">
    <source>
        <dbReference type="ARBA" id="ARBA00022832"/>
    </source>
</evidence>
<keyword evidence="6" id="KW-0443">Lipid metabolism</keyword>
<dbReference type="Pfam" id="PF16197">
    <property type="entry name" value="KAsynt_C_assoc"/>
    <property type="match status" value="1"/>
</dbReference>
<dbReference type="InterPro" id="IPR016035">
    <property type="entry name" value="Acyl_Trfase/lysoPLipase"/>
</dbReference>
<keyword evidence="2" id="KW-0596">Phosphopantetheine</keyword>
<evidence type="ECO:0000313" key="9">
    <source>
        <dbReference type="Proteomes" id="UP000467385"/>
    </source>
</evidence>
<dbReference type="SUPFAM" id="SSF52151">
    <property type="entry name" value="FabD/lysophospholipase-like"/>
    <property type="match status" value="1"/>
</dbReference>
<evidence type="ECO:0000256" key="3">
    <source>
        <dbReference type="ARBA" id="ARBA00022553"/>
    </source>
</evidence>
<sequence>MTPDVAIIGLACRFPGAANADEFWRLLCDGLEVTQLPADVADFDADFFNLSPREARAMDPRQRLALELAWETFEDAFVVPETLDGEHVAVYLGAMNDDYALLTVATDNVEHHSFTGISRGMIANRLSFAFGLQGPSMTVDSGQSSSLVAVHLACESLRTGAAPLAIAGGVHLNMASETALLEAEFGAISPSGHTYAFDERADGYVRGEGGALVLLKPLSAALDDGDRIRAVIRGSAVGNAGHSAAGLTVTSVPGQADVIARALASAGLDAHQIDYVEAHGTGTAVGDPVEARALGTVFAERRRDPVSVGSVKTNIGHTGAAAGIAGLIKTVLAVENGLLPPSLNYVRPAIDLDSLGLRVNTALTPWPTGGALRRAGASSLGMGGTNAHVIVEQPPAVPESAAPQHNASEPTTAWVLSARSGEALQNQAARLLGQLSTQNGVEAGPSPADVGWSLATTRSVFEHRAVVVGADREQLMAQLSALAAGEPSPATVLGRAHPVGKTVFVFPGQGSQWLGMGQQLYDRFPVFAQAFDEAAAALQPHLRLPLRDVIGGTDADLLRSTEFAQPALFAVQAATAALLRSCGVVPDVVMGHSVGEITAAHVAGALSLAAAASVVAARGRLMADLPTGPDGGAMVAVAASADEVAPFLTEGVDVAAVNGPNSVVISGGEAAVGAVADRFAGAGRRVHRLAVSHAFHSALMEPMLQRFAGALDELEAVQPRIDLVSNLTGELAAPGYGSPQYWVDHVRRPVLFAKGVQTAESLGGAVFVEVGPGGGLMAAVEQSLTDPTTEHAAAVATLVKDRGEVDSLLAALGQLFTVGVPVDWVGVLNVSGVRRVALPTYGFARRRFWLGAGDSGGPEASRGEASRSAGFVENLRQLPPGEQHRQLLELVCAHAATVLGHSSSDDIDVERAFNDLGFDSMTGVELRNRLKVDTGLAGAALSRTLIFDYPTPTALADHLAHHLLGGHQEESDEERIWSALRKIPLQELRRTGLLDKLLQLAGLPDGSPRESTVDDDVIDGLSADALIAMALDEADDRDE</sequence>
<dbReference type="InterPro" id="IPR009081">
    <property type="entry name" value="PP-bd_ACP"/>
</dbReference>
<gene>
    <name evidence="8" type="primary">pks9</name>
    <name evidence="8" type="ORF">MCNS_24180</name>
</gene>
<dbReference type="Pfam" id="PF00109">
    <property type="entry name" value="ketoacyl-synt"/>
    <property type="match status" value="2"/>
</dbReference>
<dbReference type="InterPro" id="IPR020806">
    <property type="entry name" value="PKS_PP-bd"/>
</dbReference>
<keyword evidence="4" id="KW-0808">Transferase</keyword>
<keyword evidence="3" id="KW-0597">Phosphoprotein</keyword>
<keyword evidence="9" id="KW-1185">Reference proteome</keyword>
<dbReference type="Proteomes" id="UP000467385">
    <property type="component" value="Chromosome"/>
</dbReference>
<dbReference type="FunFam" id="3.40.366.10:FF:000002">
    <property type="entry name" value="Probable polyketide synthase 2"/>
    <property type="match status" value="1"/>
</dbReference>
<dbReference type="FunFam" id="1.10.1200.10:FF:000007">
    <property type="entry name" value="Probable polyketide synthase pks17"/>
    <property type="match status" value="1"/>
</dbReference>
<organism evidence="8 9">
    <name type="scientific">Mycobacterium conspicuum</name>
    <dbReference type="NCBI Taxonomy" id="44010"/>
    <lineage>
        <taxon>Bacteria</taxon>
        <taxon>Bacillati</taxon>
        <taxon>Actinomycetota</taxon>
        <taxon>Actinomycetes</taxon>
        <taxon>Mycobacteriales</taxon>
        <taxon>Mycobacteriaceae</taxon>
        <taxon>Mycobacterium</taxon>
    </lineage>
</organism>
<dbReference type="SUPFAM" id="SSF53901">
    <property type="entry name" value="Thiolase-like"/>
    <property type="match status" value="1"/>
</dbReference>
<dbReference type="Gene3D" id="3.40.47.10">
    <property type="match status" value="1"/>
</dbReference>
<dbReference type="PROSITE" id="PS52004">
    <property type="entry name" value="KS3_2"/>
    <property type="match status" value="1"/>
</dbReference>
<dbReference type="InterPro" id="IPR001227">
    <property type="entry name" value="Ac_transferase_dom_sf"/>
</dbReference>
<dbReference type="InterPro" id="IPR036736">
    <property type="entry name" value="ACP-like_sf"/>
</dbReference>
<reference evidence="8 9" key="1">
    <citation type="journal article" date="2019" name="Emerg. Microbes Infect.">
        <title>Comprehensive subspecies identification of 175 nontuberculous mycobacteria species based on 7547 genomic profiles.</title>
        <authorList>
            <person name="Matsumoto Y."/>
            <person name="Kinjo T."/>
            <person name="Motooka D."/>
            <person name="Nabeya D."/>
            <person name="Jung N."/>
            <person name="Uechi K."/>
            <person name="Horii T."/>
            <person name="Iida T."/>
            <person name="Fujita J."/>
            <person name="Nakamura S."/>
        </authorList>
    </citation>
    <scope>NUCLEOTIDE SEQUENCE [LARGE SCALE GENOMIC DNA]</scope>
    <source>
        <strain evidence="8 9">JCM 14738</strain>
    </source>
</reference>